<evidence type="ECO:0000313" key="9">
    <source>
        <dbReference type="Proteomes" id="UP001360953"/>
    </source>
</evidence>
<feature type="transmembrane region" description="Helical" evidence="7">
    <location>
        <begin position="75"/>
        <end position="102"/>
    </location>
</feature>
<evidence type="ECO:0000256" key="5">
    <source>
        <dbReference type="ARBA" id="ARBA00049660"/>
    </source>
</evidence>
<dbReference type="PANTHER" id="PTHR30520:SF6">
    <property type="entry name" value="FORMATE_NITRATE FAMILY TRANSPORTER (EUROFUNG)"/>
    <property type="match status" value="1"/>
</dbReference>
<dbReference type="Gene3D" id="1.20.1080.10">
    <property type="entry name" value="Glycerol uptake facilitator protein"/>
    <property type="match status" value="1"/>
</dbReference>
<keyword evidence="3 7" id="KW-1133">Transmembrane helix</keyword>
<accession>A0ABR1LM17</accession>
<evidence type="ECO:0000256" key="7">
    <source>
        <dbReference type="SAM" id="Phobius"/>
    </source>
</evidence>
<comment type="caution">
    <text evidence="8">The sequence shown here is derived from an EMBL/GenBank/DDBJ whole genome shotgun (WGS) entry which is preliminary data.</text>
</comment>
<feature type="transmembrane region" description="Helical" evidence="7">
    <location>
        <begin position="240"/>
        <end position="262"/>
    </location>
</feature>
<comment type="subcellular location">
    <subcellularLocation>
        <location evidence="1">Membrane</location>
        <topology evidence="1">Multi-pass membrane protein</topology>
    </subcellularLocation>
</comment>
<organism evidence="8 9">
    <name type="scientific">Phyllosticta citribraziliensis</name>
    <dbReference type="NCBI Taxonomy" id="989973"/>
    <lineage>
        <taxon>Eukaryota</taxon>
        <taxon>Fungi</taxon>
        <taxon>Dikarya</taxon>
        <taxon>Ascomycota</taxon>
        <taxon>Pezizomycotina</taxon>
        <taxon>Dothideomycetes</taxon>
        <taxon>Dothideomycetes incertae sedis</taxon>
        <taxon>Botryosphaeriales</taxon>
        <taxon>Phyllostictaceae</taxon>
        <taxon>Phyllosticta</taxon>
    </lineage>
</organism>
<feature type="transmembrane region" description="Helical" evidence="7">
    <location>
        <begin position="198"/>
        <end position="220"/>
    </location>
</feature>
<dbReference type="GeneID" id="92033311"/>
<feature type="compositionally biased region" description="Basic and acidic residues" evidence="6">
    <location>
        <begin position="283"/>
        <end position="299"/>
    </location>
</feature>
<gene>
    <name evidence="8" type="ORF">J3D65DRAFT_626134</name>
</gene>
<evidence type="ECO:0000256" key="4">
    <source>
        <dbReference type="ARBA" id="ARBA00023136"/>
    </source>
</evidence>
<dbReference type="Pfam" id="PF01226">
    <property type="entry name" value="Form_Nir_trans"/>
    <property type="match status" value="1"/>
</dbReference>
<sequence length="317" mass="34943">MSTIFAINSYTPPQVTELVSRAGAVKGRMNPHRVFLSSVSAGCLLSFASASSLMANTSPWLQENAPGVARILGGFVFPYGLVLCLLTGADLCTSTFMFTTVATLHRRLPVVRMLLHWFICFWGNLAGALFMVAIIFGYGNVFGTDPYKAEVISNATMRQVTPDWHMIFLRAIGCDWLVCLGCFFGMQGRDLASKIVGIWCPIFGFASLGLDHVVANMFFIPMGIWVGHPDITVGLYIWKGIIPALLGNILGGALFCGAYYWYTYLYDQEEMLVDGVPYQEHRDEESGLHSNSDEGKDTDAQNGSILSDMRRLRGTRA</sequence>
<keyword evidence="2 7" id="KW-0812">Transmembrane</keyword>
<name>A0ABR1LM17_9PEZI</name>
<feature type="region of interest" description="Disordered" evidence="6">
    <location>
        <begin position="283"/>
        <end position="317"/>
    </location>
</feature>
<dbReference type="EMBL" id="JBBPEH010000007">
    <property type="protein sequence ID" value="KAK7535744.1"/>
    <property type="molecule type" value="Genomic_DNA"/>
</dbReference>
<keyword evidence="4 7" id="KW-0472">Membrane</keyword>
<keyword evidence="9" id="KW-1185">Reference proteome</keyword>
<comment type="similarity">
    <text evidence="5">Belongs to the FNT transporter (TC 1.A.16) family.</text>
</comment>
<feature type="transmembrane region" description="Helical" evidence="7">
    <location>
        <begin position="114"/>
        <end position="138"/>
    </location>
</feature>
<protein>
    <submittedName>
        <fullName evidence="8">Formate/nitrite transporter-domain-containing protein</fullName>
    </submittedName>
</protein>
<dbReference type="PANTHER" id="PTHR30520">
    <property type="entry name" value="FORMATE TRANSPORTER-RELATED"/>
    <property type="match status" value="1"/>
</dbReference>
<dbReference type="InterPro" id="IPR000292">
    <property type="entry name" value="For/NO2_transpt"/>
</dbReference>
<feature type="transmembrane region" description="Helical" evidence="7">
    <location>
        <begin position="34"/>
        <end position="55"/>
    </location>
</feature>
<feature type="transmembrane region" description="Helical" evidence="7">
    <location>
        <begin position="167"/>
        <end position="186"/>
    </location>
</feature>
<dbReference type="Proteomes" id="UP001360953">
    <property type="component" value="Unassembled WGS sequence"/>
</dbReference>
<reference evidence="8 9" key="1">
    <citation type="submission" date="2024-04" db="EMBL/GenBank/DDBJ databases">
        <title>Phyllosticta paracitricarpa is synonymous to the EU quarantine fungus P. citricarpa based on phylogenomic analyses.</title>
        <authorList>
            <consortium name="Lawrence Berkeley National Laboratory"/>
            <person name="Van ingen-buijs V.A."/>
            <person name="Van westerhoven A.C."/>
            <person name="Haridas S."/>
            <person name="Skiadas P."/>
            <person name="Martin F."/>
            <person name="Groenewald J.Z."/>
            <person name="Crous P.W."/>
            <person name="Seidl M.F."/>
        </authorList>
    </citation>
    <scope>NUCLEOTIDE SEQUENCE [LARGE SCALE GENOMIC DNA]</scope>
    <source>
        <strain evidence="8 9">CPC 17464</strain>
    </source>
</reference>
<evidence type="ECO:0000256" key="3">
    <source>
        <dbReference type="ARBA" id="ARBA00022989"/>
    </source>
</evidence>
<dbReference type="InterPro" id="IPR023271">
    <property type="entry name" value="Aquaporin-like"/>
</dbReference>
<evidence type="ECO:0000313" key="8">
    <source>
        <dbReference type="EMBL" id="KAK7535744.1"/>
    </source>
</evidence>
<evidence type="ECO:0000256" key="1">
    <source>
        <dbReference type="ARBA" id="ARBA00004141"/>
    </source>
</evidence>
<dbReference type="RefSeq" id="XP_066654160.1">
    <property type="nucleotide sequence ID" value="XM_066800405.1"/>
</dbReference>
<evidence type="ECO:0000256" key="2">
    <source>
        <dbReference type="ARBA" id="ARBA00022692"/>
    </source>
</evidence>
<evidence type="ECO:0000256" key="6">
    <source>
        <dbReference type="SAM" id="MobiDB-lite"/>
    </source>
</evidence>
<proteinExistence type="inferred from homology"/>